<dbReference type="InterPro" id="IPR007345">
    <property type="entry name" value="Polysacch_pyruvyl_Trfase"/>
</dbReference>
<feature type="domain" description="Polysaccharide pyruvyl transferase" evidence="1">
    <location>
        <begin position="15"/>
        <end position="301"/>
    </location>
</feature>
<dbReference type="RefSeq" id="WP_113969172.1">
    <property type="nucleotide sequence ID" value="NZ_QNRJ01000005.1"/>
</dbReference>
<dbReference type="EMBL" id="QNRJ01000005">
    <property type="protein sequence ID" value="RBP04716.1"/>
    <property type="molecule type" value="Genomic_DNA"/>
</dbReference>
<accession>A0A366ERZ5</accession>
<reference evidence="2 3" key="1">
    <citation type="submission" date="2018-06" db="EMBL/GenBank/DDBJ databases">
        <title>Freshwater and sediment microbial communities from various areas in North America, analyzing microbe dynamics in response to fracking.</title>
        <authorList>
            <person name="Lamendella R."/>
        </authorList>
    </citation>
    <scope>NUCLEOTIDE SEQUENCE [LARGE SCALE GENOMIC DNA]</scope>
    <source>
        <strain evidence="2 3">97B</strain>
    </source>
</reference>
<keyword evidence="2" id="KW-0808">Transferase</keyword>
<sequence>MNKKVGIITLNGYNNYGNRLQNYALQETIKDFGYTVETVIVDVEKSRRKKIYTIVKTLRKIRDMFSPLKRLDNKIQRGRIENFKLFTNKYITETSYSINESSVPRDKIIQYEFFVVGSDQVWNPHYIQNNSMYFLTFVPPNKRVAYAPSFGTSKIPNQNKDDYRLWLSEMEHLSVREEAGAQIIKELTGRQAPVLIDPTLLVTREKWLSIIKPAESKPSNKYLLTYFLGNILEEDDIKIKKMAEEHGLEVVNLSSLVDRKRYDADPSEFLDYINSASIFLTDSFHGTIFSILLQKPFIVFNRVSKIPSMYSRIDTLLSKFNLKDRKWESMQNKRNIFSINFAHIPAILEEERKVALDYLRNALVTGNENSKEKYDK</sequence>
<dbReference type="OrthoDB" id="9799278at2"/>
<evidence type="ECO:0000313" key="2">
    <source>
        <dbReference type="EMBL" id="RBP04716.1"/>
    </source>
</evidence>
<dbReference type="GO" id="GO:0016740">
    <property type="term" value="F:transferase activity"/>
    <property type="evidence" value="ECO:0007669"/>
    <property type="project" value="UniProtKB-KW"/>
</dbReference>
<dbReference type="Pfam" id="PF04230">
    <property type="entry name" value="PS_pyruv_trans"/>
    <property type="match status" value="1"/>
</dbReference>
<gene>
    <name evidence="2" type="ORF">DET59_1052</name>
</gene>
<evidence type="ECO:0000259" key="1">
    <source>
        <dbReference type="Pfam" id="PF04230"/>
    </source>
</evidence>
<dbReference type="Proteomes" id="UP000252118">
    <property type="component" value="Unassembled WGS sequence"/>
</dbReference>
<evidence type="ECO:0000313" key="3">
    <source>
        <dbReference type="Proteomes" id="UP000252118"/>
    </source>
</evidence>
<organism evidence="2 3">
    <name type="scientific">Rossellomorea aquimaris</name>
    <dbReference type="NCBI Taxonomy" id="189382"/>
    <lineage>
        <taxon>Bacteria</taxon>
        <taxon>Bacillati</taxon>
        <taxon>Bacillota</taxon>
        <taxon>Bacilli</taxon>
        <taxon>Bacillales</taxon>
        <taxon>Bacillaceae</taxon>
        <taxon>Rossellomorea</taxon>
    </lineage>
</organism>
<comment type="caution">
    <text evidence="2">The sequence shown here is derived from an EMBL/GenBank/DDBJ whole genome shotgun (WGS) entry which is preliminary data.</text>
</comment>
<protein>
    <submittedName>
        <fullName evidence="2">Polysaccharide pyruvyl transferase</fullName>
    </submittedName>
</protein>
<dbReference type="AlphaFoldDB" id="A0A366ERZ5"/>
<name>A0A366ERZ5_9BACI</name>
<proteinExistence type="predicted"/>